<evidence type="ECO:0000313" key="1">
    <source>
        <dbReference type="EMBL" id="CAG6750103.1"/>
    </source>
</evidence>
<dbReference type="EMBL" id="HBUF01525530">
    <property type="protein sequence ID" value="CAG6750103.1"/>
    <property type="molecule type" value="Transcribed_RNA"/>
</dbReference>
<protein>
    <submittedName>
        <fullName evidence="1">Uncharacterized protein</fullName>
    </submittedName>
</protein>
<dbReference type="AlphaFoldDB" id="A0A8D9EDM3"/>
<sequence>MLLLKLGSYRFDLFPGINFRKFEIPNRKIEIPRMVGYNSPHSLLCITMAWHAGVPGSLMVKSTSNLVGFIWFSVRLNTLISNNKTSKHQPRLSRFDSRSW</sequence>
<proteinExistence type="predicted"/>
<reference evidence="1" key="1">
    <citation type="submission" date="2021-05" db="EMBL/GenBank/DDBJ databases">
        <authorList>
            <person name="Alioto T."/>
            <person name="Alioto T."/>
            <person name="Gomez Garrido J."/>
        </authorList>
    </citation>
    <scope>NUCLEOTIDE SEQUENCE</scope>
</reference>
<organism evidence="1">
    <name type="scientific">Cacopsylla melanoneura</name>
    <dbReference type="NCBI Taxonomy" id="428564"/>
    <lineage>
        <taxon>Eukaryota</taxon>
        <taxon>Metazoa</taxon>
        <taxon>Ecdysozoa</taxon>
        <taxon>Arthropoda</taxon>
        <taxon>Hexapoda</taxon>
        <taxon>Insecta</taxon>
        <taxon>Pterygota</taxon>
        <taxon>Neoptera</taxon>
        <taxon>Paraneoptera</taxon>
        <taxon>Hemiptera</taxon>
        <taxon>Sternorrhyncha</taxon>
        <taxon>Psylloidea</taxon>
        <taxon>Psyllidae</taxon>
        <taxon>Psyllinae</taxon>
        <taxon>Cacopsylla</taxon>
    </lineage>
</organism>
<name>A0A8D9EDM3_9HEMI</name>
<accession>A0A8D9EDM3</accession>